<protein>
    <recommendedName>
        <fullName evidence="4">DUF1523 domain-containing protein</fullName>
    </recommendedName>
</protein>
<keyword evidence="1" id="KW-0472">Membrane</keyword>
<sequence length="216" mass="25505">MFYVKWFFIAAFWMLMAAFLHYTLPQVDIVRVTDTYEKRIDPGENRLFWAQADTGSNVNAASRDVFFIQSRRVDDKVMVYRNEDTGWGWPPYFKFDTSNLQAEASDLKATAAAPQYAAIRHYGWRIEFFTIFPNAISVWPVDGPDAGKPLPWMNVLILGTLAVIFGAIWIRWRRFREARIDPKLEEMQDGWEAMEDNMADRRSRLRRWWAAKRRGY</sequence>
<dbReference type="Proteomes" id="UP001318682">
    <property type="component" value="Chromosome"/>
</dbReference>
<dbReference type="RefSeq" id="WP_187428054.1">
    <property type="nucleotide sequence ID" value="NZ_CP143423.1"/>
</dbReference>
<dbReference type="InterPro" id="IPR011088">
    <property type="entry name" value="Phage_phiNM3_A0EWY4"/>
</dbReference>
<feature type="transmembrane region" description="Helical" evidence="1">
    <location>
        <begin position="152"/>
        <end position="170"/>
    </location>
</feature>
<reference evidence="3" key="2">
    <citation type="submission" date="2024-01" db="EMBL/GenBank/DDBJ databases">
        <title>Roseobacter fucihabitans sp. nov., isolated from the brown alga Fucus spiralis.</title>
        <authorList>
            <person name="Hahnke S."/>
            <person name="Berger M."/>
            <person name="Schlingloff A."/>
            <person name="Athale I."/>
            <person name="Neumann-Schaal M."/>
            <person name="Adenaya A."/>
            <person name="Poehlein A."/>
            <person name="Daniel R."/>
            <person name="Pertersen J."/>
            <person name="Brinkhoff T."/>
        </authorList>
    </citation>
    <scope>NUCLEOTIDE SEQUENCE [LARGE SCALE GENOMIC DNA]</scope>
    <source>
        <strain evidence="3">B14</strain>
    </source>
</reference>
<feature type="transmembrane region" description="Helical" evidence="1">
    <location>
        <begin position="6"/>
        <end position="24"/>
    </location>
</feature>
<accession>A0ABZ2BQD0</accession>
<evidence type="ECO:0000313" key="2">
    <source>
        <dbReference type="EMBL" id="WVX47109.1"/>
    </source>
</evidence>
<keyword evidence="1" id="KW-0812">Transmembrane</keyword>
<reference evidence="2 3" key="1">
    <citation type="submission" date="2015-07" db="EMBL/GenBank/DDBJ databases">
        <authorList>
            <person name="Voget S."/>
            <person name="Dogs M."/>
            <person name="Brinkhoff T.H."/>
            <person name="Daniel R."/>
        </authorList>
    </citation>
    <scope>NUCLEOTIDE SEQUENCE [LARGE SCALE GENOMIC DNA]</scope>
    <source>
        <strain evidence="2 3">B14</strain>
    </source>
</reference>
<keyword evidence="1" id="KW-1133">Transmembrane helix</keyword>
<gene>
    <name evidence="2" type="ORF">ROLI_001740</name>
</gene>
<dbReference type="EMBL" id="CP143423">
    <property type="protein sequence ID" value="WVX47109.1"/>
    <property type="molecule type" value="Genomic_DNA"/>
</dbReference>
<name>A0ABZ2BQD0_9RHOB</name>
<keyword evidence="3" id="KW-1185">Reference proteome</keyword>
<dbReference type="Pfam" id="PF07509">
    <property type="entry name" value="DUF1523"/>
    <property type="match status" value="1"/>
</dbReference>
<evidence type="ECO:0000313" key="3">
    <source>
        <dbReference type="Proteomes" id="UP001318682"/>
    </source>
</evidence>
<organism evidence="2 3">
    <name type="scientific">Roseobacter fucihabitans</name>
    <dbReference type="NCBI Taxonomy" id="1537242"/>
    <lineage>
        <taxon>Bacteria</taxon>
        <taxon>Pseudomonadati</taxon>
        <taxon>Pseudomonadota</taxon>
        <taxon>Alphaproteobacteria</taxon>
        <taxon>Rhodobacterales</taxon>
        <taxon>Roseobacteraceae</taxon>
        <taxon>Roseobacter</taxon>
    </lineage>
</organism>
<evidence type="ECO:0008006" key="4">
    <source>
        <dbReference type="Google" id="ProtNLM"/>
    </source>
</evidence>
<evidence type="ECO:0000256" key="1">
    <source>
        <dbReference type="SAM" id="Phobius"/>
    </source>
</evidence>
<proteinExistence type="predicted"/>